<dbReference type="InterPro" id="IPR044135">
    <property type="entry name" value="Met-tRNA-FMT_C"/>
</dbReference>
<feature type="region of interest" description="Disordered" evidence="6">
    <location>
        <begin position="186"/>
        <end position="206"/>
    </location>
</feature>
<dbReference type="RefSeq" id="WP_105804705.1">
    <property type="nucleotide sequence ID" value="NZ_MWZD01000014.1"/>
</dbReference>
<dbReference type="SUPFAM" id="SSF53328">
    <property type="entry name" value="Formyltransferase"/>
    <property type="match status" value="1"/>
</dbReference>
<comment type="catalytic activity">
    <reaction evidence="5">
        <text>L-methionyl-tRNA(fMet) + (6R)-10-formyltetrahydrofolate = N-formyl-L-methionyl-tRNA(fMet) + (6S)-5,6,7,8-tetrahydrofolate + H(+)</text>
        <dbReference type="Rhea" id="RHEA:24380"/>
        <dbReference type="Rhea" id="RHEA-COMP:9952"/>
        <dbReference type="Rhea" id="RHEA-COMP:9953"/>
        <dbReference type="ChEBI" id="CHEBI:15378"/>
        <dbReference type="ChEBI" id="CHEBI:57453"/>
        <dbReference type="ChEBI" id="CHEBI:78530"/>
        <dbReference type="ChEBI" id="CHEBI:78844"/>
        <dbReference type="ChEBI" id="CHEBI:195366"/>
        <dbReference type="EC" id="2.1.2.9"/>
    </reaction>
</comment>
<proteinExistence type="inferred from homology"/>
<evidence type="ECO:0000256" key="2">
    <source>
        <dbReference type="ARBA" id="ARBA00012261"/>
    </source>
</evidence>
<evidence type="ECO:0000259" key="8">
    <source>
        <dbReference type="Pfam" id="PF02911"/>
    </source>
</evidence>
<dbReference type="InterPro" id="IPR036477">
    <property type="entry name" value="Formyl_transf_N_sf"/>
</dbReference>
<dbReference type="Proteomes" id="UP000238650">
    <property type="component" value="Unassembled WGS sequence"/>
</dbReference>
<feature type="domain" description="Formyl transferase C-terminal" evidence="8">
    <location>
        <begin position="201"/>
        <end position="301"/>
    </location>
</feature>
<dbReference type="CDD" id="cd08704">
    <property type="entry name" value="Met_tRNA_FMT_C"/>
    <property type="match status" value="1"/>
</dbReference>
<dbReference type="Pfam" id="PF00551">
    <property type="entry name" value="Formyl_trans_N"/>
    <property type="match status" value="1"/>
</dbReference>
<keyword evidence="3 5" id="KW-0808">Transferase</keyword>
<keyword evidence="4 5" id="KW-0648">Protein biosynthesis</keyword>
<comment type="caution">
    <text evidence="9">The sequence shown here is derived from an EMBL/GenBank/DDBJ whole genome shotgun (WGS) entry which is preliminary data.</text>
</comment>
<dbReference type="SUPFAM" id="SSF50486">
    <property type="entry name" value="FMT C-terminal domain-like"/>
    <property type="match status" value="1"/>
</dbReference>
<evidence type="ECO:0000259" key="7">
    <source>
        <dbReference type="Pfam" id="PF00551"/>
    </source>
</evidence>
<dbReference type="OrthoDB" id="9802815at2"/>
<dbReference type="CDD" id="cd08646">
    <property type="entry name" value="FMT_core_Met-tRNA-FMT_N"/>
    <property type="match status" value="1"/>
</dbReference>
<dbReference type="GO" id="GO:0005829">
    <property type="term" value="C:cytosol"/>
    <property type="evidence" value="ECO:0007669"/>
    <property type="project" value="TreeGrafter"/>
</dbReference>
<dbReference type="HAMAP" id="MF_00182">
    <property type="entry name" value="Formyl_trans"/>
    <property type="match status" value="1"/>
</dbReference>
<dbReference type="Gene3D" id="3.40.50.12230">
    <property type="match status" value="1"/>
</dbReference>
<dbReference type="InterPro" id="IPR041711">
    <property type="entry name" value="Met-tRNA-FMT_N"/>
</dbReference>
<dbReference type="PANTHER" id="PTHR11138:SF5">
    <property type="entry name" value="METHIONYL-TRNA FORMYLTRANSFERASE, MITOCHONDRIAL"/>
    <property type="match status" value="1"/>
</dbReference>
<dbReference type="Pfam" id="PF02911">
    <property type="entry name" value="Formyl_trans_C"/>
    <property type="match status" value="1"/>
</dbReference>
<keyword evidence="10" id="KW-1185">Reference proteome</keyword>
<comment type="function">
    <text evidence="5">Attaches a formyl group to the free amino group of methionyl-tRNA(fMet). The formyl group appears to play a dual role in the initiator identity of N-formylmethionyl-tRNA by promoting its recognition by IF2 and preventing the misappropriation of this tRNA by the elongation apparatus.</text>
</comment>
<evidence type="ECO:0000256" key="5">
    <source>
        <dbReference type="HAMAP-Rule" id="MF_00182"/>
    </source>
</evidence>
<dbReference type="InterPro" id="IPR005793">
    <property type="entry name" value="Formyl_trans_C"/>
</dbReference>
<dbReference type="InterPro" id="IPR005794">
    <property type="entry name" value="Fmt"/>
</dbReference>
<comment type="similarity">
    <text evidence="1 5">Belongs to the Fmt family.</text>
</comment>
<feature type="domain" description="Formyl transferase N-terminal" evidence="7">
    <location>
        <begin position="1"/>
        <end position="152"/>
    </location>
</feature>
<accession>A0A2S9QQA4</accession>
<reference evidence="9 10" key="1">
    <citation type="journal article" date="2017" name="New Microbes New Infect">
        <title>Genome sequence of 'Leucobacter massiliensis' sp. nov. isolated from human pharynx after travel to the 2014 Hajj.</title>
        <authorList>
            <person name="Leangapichart T."/>
            <person name="Gautret P."/>
            <person name="Nguyen T.T."/>
            <person name="Armstrong N."/>
            <person name="Rolain J.M."/>
        </authorList>
    </citation>
    <scope>NUCLEOTIDE SEQUENCE [LARGE SCALE GENOMIC DNA]</scope>
    <source>
        <strain evidence="9 10">122RC15</strain>
    </source>
</reference>
<dbReference type="PANTHER" id="PTHR11138">
    <property type="entry name" value="METHIONYL-TRNA FORMYLTRANSFERASE"/>
    <property type="match status" value="1"/>
</dbReference>
<gene>
    <name evidence="5" type="primary">fmt</name>
    <name evidence="9" type="ORF">B4915_04825</name>
</gene>
<evidence type="ECO:0000256" key="3">
    <source>
        <dbReference type="ARBA" id="ARBA00022679"/>
    </source>
</evidence>
<evidence type="ECO:0000256" key="6">
    <source>
        <dbReference type="SAM" id="MobiDB-lite"/>
    </source>
</evidence>
<protein>
    <recommendedName>
        <fullName evidence="2 5">Methionyl-tRNA formyltransferase</fullName>
        <ecNumber evidence="2 5">2.1.2.9</ecNumber>
    </recommendedName>
</protein>
<evidence type="ECO:0000256" key="1">
    <source>
        <dbReference type="ARBA" id="ARBA00010699"/>
    </source>
</evidence>
<dbReference type="EMBL" id="MWZD01000014">
    <property type="protein sequence ID" value="PRI11766.1"/>
    <property type="molecule type" value="Genomic_DNA"/>
</dbReference>
<organism evidence="9 10">
    <name type="scientific">Leucobacter massiliensis</name>
    <dbReference type="NCBI Taxonomy" id="1686285"/>
    <lineage>
        <taxon>Bacteria</taxon>
        <taxon>Bacillati</taxon>
        <taxon>Actinomycetota</taxon>
        <taxon>Actinomycetes</taxon>
        <taxon>Micrococcales</taxon>
        <taxon>Microbacteriaceae</taxon>
        <taxon>Leucobacter</taxon>
    </lineage>
</organism>
<evidence type="ECO:0000313" key="10">
    <source>
        <dbReference type="Proteomes" id="UP000238650"/>
    </source>
</evidence>
<evidence type="ECO:0000313" key="9">
    <source>
        <dbReference type="EMBL" id="PRI11766.1"/>
    </source>
</evidence>
<dbReference type="AlphaFoldDB" id="A0A2S9QQA4"/>
<dbReference type="EC" id="2.1.2.9" evidence="2 5"/>
<feature type="binding site" evidence="5">
    <location>
        <begin position="108"/>
        <end position="111"/>
    </location>
    <ligand>
        <name>(6S)-5,6,7,8-tetrahydrofolate</name>
        <dbReference type="ChEBI" id="CHEBI:57453"/>
    </ligand>
</feature>
<evidence type="ECO:0000256" key="4">
    <source>
        <dbReference type="ARBA" id="ARBA00022917"/>
    </source>
</evidence>
<dbReference type="InterPro" id="IPR002376">
    <property type="entry name" value="Formyl_transf_N"/>
</dbReference>
<sequence>MRIVFAGTPEFAVPSLRALLREGHEVVGVITREDAPLGRKRVLTPSPVARVAEELGLPVLRANRLDEAATEWVRDREPELGVIVAYGGLVREPLLSLPKLGWINLHFSELPRWRGAAPVQRALQAGEQRLGVTVFRLVAELDAGAVLSRDARVFAPGTPAGEALGALAEFGTGALLSAVEALAADPAAGEPQRGEPSYAQKLSREDGRLDLNRPASELLAHWSGVTPEPGAFALHEEQALKLHELRDAGPEAAAPSAADAGAVELLGGAAILRLADGGLELVRVQPAGKAAMDGAAWLRGRGGRAVLR</sequence>
<dbReference type="GO" id="GO:0004479">
    <property type="term" value="F:methionyl-tRNA formyltransferase activity"/>
    <property type="evidence" value="ECO:0007669"/>
    <property type="project" value="UniProtKB-UniRule"/>
</dbReference>
<name>A0A2S9QQA4_9MICO</name>
<dbReference type="InterPro" id="IPR011034">
    <property type="entry name" value="Formyl_transferase-like_C_sf"/>
</dbReference>